<feature type="chain" id="PRO_5003658781" description="Secretion system C-terminal sorting domain-containing protein" evidence="1">
    <location>
        <begin position="25"/>
        <end position="136"/>
    </location>
</feature>
<comment type="caution">
    <text evidence="2">The sequence shown here is derived from an EMBL/GenBank/DDBJ whole genome shotgun (WGS) entry which is preliminary data.</text>
</comment>
<name>I2GTH9_9BACT</name>
<dbReference type="RefSeq" id="WP_009285769.1">
    <property type="nucleotide sequence ID" value="NZ_CAIT01000010.1"/>
</dbReference>
<evidence type="ECO:0000256" key="1">
    <source>
        <dbReference type="SAM" id="SignalP"/>
    </source>
</evidence>
<evidence type="ECO:0000313" key="2">
    <source>
        <dbReference type="EMBL" id="CCH57208.1"/>
    </source>
</evidence>
<gene>
    <name evidence="2" type="ORF">BN8_06614</name>
</gene>
<accession>I2GTH9</accession>
<keyword evidence="3" id="KW-1185">Reference proteome</keyword>
<proteinExistence type="predicted"/>
<dbReference type="eggNOG" id="ENOG503435X">
    <property type="taxonomic scope" value="Bacteria"/>
</dbReference>
<protein>
    <recommendedName>
        <fullName evidence="4">Secretion system C-terminal sorting domain-containing protein</fullName>
    </recommendedName>
</protein>
<feature type="signal peptide" evidence="1">
    <location>
        <begin position="1"/>
        <end position="24"/>
    </location>
</feature>
<evidence type="ECO:0000313" key="3">
    <source>
        <dbReference type="Proteomes" id="UP000009309"/>
    </source>
</evidence>
<evidence type="ECO:0008006" key="4">
    <source>
        <dbReference type="Google" id="ProtNLM"/>
    </source>
</evidence>
<organism evidence="2 3">
    <name type="scientific">Fibrisoma limi BUZ 3</name>
    <dbReference type="NCBI Taxonomy" id="1185876"/>
    <lineage>
        <taxon>Bacteria</taxon>
        <taxon>Pseudomonadati</taxon>
        <taxon>Bacteroidota</taxon>
        <taxon>Cytophagia</taxon>
        <taxon>Cytophagales</taxon>
        <taxon>Spirosomataceae</taxon>
        <taxon>Fibrisoma</taxon>
    </lineage>
</organism>
<keyword evidence="1" id="KW-0732">Signal</keyword>
<dbReference type="Proteomes" id="UP000009309">
    <property type="component" value="Unassembled WGS sequence"/>
</dbReference>
<reference evidence="2 3" key="1">
    <citation type="journal article" date="2012" name="J. Bacteriol.">
        <title>Genome Sequence of the Filamentous Bacterium Fibrisoma limi BUZ 3T.</title>
        <authorList>
            <person name="Filippini M."/>
            <person name="Qi W."/>
            <person name="Jaenicke S."/>
            <person name="Goesmann A."/>
            <person name="Smits T.H."/>
            <person name="Bagheri H.C."/>
        </authorList>
    </citation>
    <scope>NUCLEOTIDE SEQUENCE [LARGE SCALE GENOMIC DNA]</scope>
    <source>
        <strain evidence="3">BUZ 3T</strain>
    </source>
</reference>
<dbReference type="OrthoDB" id="964920at2"/>
<sequence length="136" mass="15241">MKTFAKSTIGALLFAMSVSVSSFAIDDDLTQKKSFGVAMFPAADPSKLWMCLEKYKPGSKIELQLTNEKGEVMFREVLPAKGGKKNGFRQQFDLSQIGDGRYTFRISDGIQTEERTFKLSTPSIRETLPSRQITMN</sequence>
<dbReference type="STRING" id="1185876.BN8_06614"/>
<dbReference type="EMBL" id="CAIT01000010">
    <property type="protein sequence ID" value="CCH57208.1"/>
    <property type="molecule type" value="Genomic_DNA"/>
</dbReference>
<dbReference type="AlphaFoldDB" id="I2GTH9"/>